<sequence length="353" mass="40557">MRSKYCYTVEIKINNSGTQPPIFSGTCEYSGGGAYKDKLEITDSKIFLQCIRVSEINLDGVFNNYQSALYGQITKAIFFYIGVKQSIPEILSIKISTSYRDVVIQEKNIGASDFKSHAKLAYNFLSELKPDALKVIFDESEKGLGLLKTVSHLTRSKTKTDIFDRFDSLWKAFNALYRVIAKKTNDHQCHRITRTFILTHASASATAVRMIDNMTADKLRSKLRWRQLILNDFENYKKTEAFRDFVLRYTDARLMHVLKETLPYRQDYLIKAGLLGVVEDHIEKHLKAAKLDDQQLVAALCIKYTYFVRNKSAHGERLDRIIGLSSKEVIEIKWLSDLLEHLIIDLINANALY</sequence>
<gene>
    <name evidence="2" type="ORF">BTW15_19240</name>
    <name evidence="1" type="ORF">DAPPPG215_27335</name>
</gene>
<accession>A0AAQ0NE25</accession>
<dbReference type="RefSeq" id="WP_007246593.1">
    <property type="nucleotide sequence ID" value="NZ_CP019871.1"/>
</dbReference>
<evidence type="ECO:0000313" key="3">
    <source>
        <dbReference type="Proteomes" id="UP000189855"/>
    </source>
</evidence>
<dbReference type="AlphaFoldDB" id="A0AAQ0NE25"/>
<evidence type="ECO:0000313" key="1">
    <source>
        <dbReference type="EMBL" id="CAI8991584.1"/>
    </source>
</evidence>
<name>A0AAQ0NE25_PSEUB</name>
<organism evidence="2 3">
    <name type="scientific">Pseudomonas syringae pv. tomato</name>
    <dbReference type="NCBI Taxonomy" id="323"/>
    <lineage>
        <taxon>Bacteria</taxon>
        <taxon>Pseudomonadati</taxon>
        <taxon>Pseudomonadota</taxon>
        <taxon>Gammaproteobacteria</taxon>
        <taxon>Pseudomonadales</taxon>
        <taxon>Pseudomonadaceae</taxon>
        <taxon>Pseudomonas</taxon>
    </lineage>
</organism>
<dbReference type="EMBL" id="MSDS01000023">
    <property type="protein sequence ID" value="OPE58463.1"/>
    <property type="molecule type" value="Genomic_DNA"/>
</dbReference>
<dbReference type="EMBL" id="OX458335">
    <property type="protein sequence ID" value="CAI8991584.1"/>
    <property type="molecule type" value="Genomic_DNA"/>
</dbReference>
<proteinExistence type="predicted"/>
<dbReference type="Proteomes" id="UP001177000">
    <property type="component" value="Chromosome"/>
</dbReference>
<dbReference type="Proteomes" id="UP000189855">
    <property type="component" value="Unassembled WGS sequence"/>
</dbReference>
<protein>
    <submittedName>
        <fullName evidence="2">Uncharacterized protein</fullName>
    </submittedName>
</protein>
<reference evidence="1" key="2">
    <citation type="submission" date="2023-03" db="EMBL/GenBank/DDBJ databases">
        <authorList>
            <person name="Pothier F. J."/>
        </authorList>
    </citation>
    <scope>NUCLEOTIDE SEQUENCE</scope>
    <source>
        <strain evidence="1">DAPP-PG 215</strain>
    </source>
</reference>
<evidence type="ECO:0000313" key="2">
    <source>
        <dbReference type="EMBL" id="OPE58463.1"/>
    </source>
</evidence>
<reference evidence="2 3" key="1">
    <citation type="journal article" date="2017" name="Mol. Ecol.">
        <title>Adaptation of the pathogen, Pseudomonas syringae, during experimental evolution on a native vs. alternative host plant.</title>
        <authorList>
            <person name="Meaden S."/>
            <person name="Koskella B."/>
        </authorList>
    </citation>
    <scope>NUCLEOTIDE SEQUENCE [LARGE SCALE GENOMIC DNA]</scope>
    <source>
        <strain evidence="2 3">PT23</strain>
    </source>
</reference>